<comment type="caution">
    <text evidence="1">The sequence shown here is derived from an EMBL/GenBank/DDBJ whole genome shotgun (WGS) entry which is preliminary data.</text>
</comment>
<gene>
    <name evidence="1" type="ORF">GN277_20760</name>
</gene>
<organism evidence="1 2">
    <name type="scientific">Sporofaciens musculi</name>
    <dbReference type="NCBI Taxonomy" id="2681861"/>
    <lineage>
        <taxon>Bacteria</taxon>
        <taxon>Bacillati</taxon>
        <taxon>Bacillota</taxon>
        <taxon>Clostridia</taxon>
        <taxon>Lachnospirales</taxon>
        <taxon>Lachnospiraceae</taxon>
        <taxon>Sporofaciens</taxon>
    </lineage>
</organism>
<dbReference type="SUPFAM" id="SSF110391">
    <property type="entry name" value="GlpP-like"/>
    <property type="match status" value="1"/>
</dbReference>
<dbReference type="Gene3D" id="3.20.20.70">
    <property type="entry name" value="Aldolase class I"/>
    <property type="match status" value="1"/>
</dbReference>
<protein>
    <submittedName>
        <fullName evidence="1">Glycerol-3-phosphate responsive antiterminator</fullName>
    </submittedName>
</protein>
<evidence type="ECO:0000313" key="2">
    <source>
        <dbReference type="Proteomes" id="UP000460412"/>
    </source>
</evidence>
<proteinExistence type="predicted"/>
<dbReference type="Proteomes" id="UP000460412">
    <property type="component" value="Unassembled WGS sequence"/>
</dbReference>
<accession>A0A7X3MJU6</accession>
<reference evidence="1 2" key="1">
    <citation type="submission" date="2019-12" db="EMBL/GenBank/DDBJ databases">
        <title>Sporaefaciens musculi gen. nov., sp. nov., a novel bacterium isolated from the caecum of an obese mouse.</title>
        <authorList>
            <person name="Rasmussen T.S."/>
            <person name="Streidl T."/>
            <person name="Hitch T.C.A."/>
            <person name="Wortmann E."/>
            <person name="Deptula P."/>
            <person name="Hansen M."/>
            <person name="Nielsen D.S."/>
            <person name="Clavel T."/>
            <person name="Vogensen F.K."/>
        </authorList>
    </citation>
    <scope>NUCLEOTIDE SEQUENCE [LARGE SCALE GENOMIC DNA]</scope>
    <source>
        <strain evidence="1 2">WCA-9-b2</strain>
    </source>
</reference>
<dbReference type="InterPro" id="IPR013785">
    <property type="entry name" value="Aldolase_TIM"/>
</dbReference>
<dbReference type="PIRSF" id="PIRSF016897">
    <property type="entry name" value="GlpP"/>
    <property type="match status" value="1"/>
</dbReference>
<dbReference type="PANTHER" id="PTHR35787">
    <property type="entry name" value="GLYCEROL UPTAKE OPERON ANTITERMINATOR REGULATORY PROTEIN"/>
    <property type="match status" value="1"/>
</dbReference>
<dbReference type="InterPro" id="IPR006699">
    <property type="entry name" value="GlpP"/>
</dbReference>
<sequence>MDRKYYDAIESNPVVAAVKDMEGLLKCCELEDIRVVFILFGDICTIRDIVNKVKDTGRMAMVHIDLITGLGSKEVAVDYIKQYTEADGIITTKPALIRRGRELSLCTVLRYFLIDSMALENIRNQQHTVKPDFIEVLPGLMPKVIGQICQISRTPIIAGGLLNDKEDVMNVLSAGVIAVSSTNQDVWQM</sequence>
<dbReference type="AlphaFoldDB" id="A0A7X3MJU6"/>
<evidence type="ECO:0000313" key="1">
    <source>
        <dbReference type="EMBL" id="MXP77692.1"/>
    </source>
</evidence>
<dbReference type="GO" id="GO:0006355">
    <property type="term" value="P:regulation of DNA-templated transcription"/>
    <property type="evidence" value="ECO:0007669"/>
    <property type="project" value="InterPro"/>
</dbReference>
<dbReference type="EMBL" id="WUQX01000001">
    <property type="protein sequence ID" value="MXP77692.1"/>
    <property type="molecule type" value="Genomic_DNA"/>
</dbReference>
<dbReference type="Pfam" id="PF04309">
    <property type="entry name" value="G3P_antiterm"/>
    <property type="match status" value="1"/>
</dbReference>
<dbReference type="RefSeq" id="WP_159753204.1">
    <property type="nucleotide sequence ID" value="NZ_WUQX01000001.1"/>
</dbReference>
<dbReference type="PANTHER" id="PTHR35787:SF1">
    <property type="entry name" value="GLYCEROL UPTAKE OPERON ANTITERMINATOR REGULATORY PROTEIN"/>
    <property type="match status" value="1"/>
</dbReference>
<keyword evidence="2" id="KW-1185">Reference proteome</keyword>
<dbReference type="GO" id="GO:0006071">
    <property type="term" value="P:glycerol metabolic process"/>
    <property type="evidence" value="ECO:0007669"/>
    <property type="project" value="InterPro"/>
</dbReference>
<name>A0A7X3MJU6_9FIRM</name>